<dbReference type="Pfam" id="PF10282">
    <property type="entry name" value="Lactonase"/>
    <property type="match status" value="1"/>
</dbReference>
<dbReference type="SUPFAM" id="SSF75011">
    <property type="entry name" value="3-carboxy-cis,cis-mucoante lactonizing enzyme"/>
    <property type="match status" value="1"/>
</dbReference>
<keyword evidence="3" id="KW-1185">Reference proteome</keyword>
<protein>
    <submittedName>
        <fullName evidence="2">6-phosphogluconolactonase</fullName>
    </submittedName>
</protein>
<gene>
    <name evidence="2" type="ORF">GBAR_LOCUS6859</name>
</gene>
<dbReference type="InterPro" id="IPR015943">
    <property type="entry name" value="WD40/YVTN_repeat-like_dom_sf"/>
</dbReference>
<sequence>MPHYMYVAVQGDNKISVFTVDPQTGDLTPQADVSVPGGPFTMAISPDSRYLYAGCREVQQIVSFQIDQANGGLTQNGSVGVEAWPTYIATDRKGKFVLSAYYQGAHVGVHPIGDDGSVGGAPIEWLETATGAHAMQTDPTNTYAFVPHIAGNGPNSIYQFRFDENTGHISYNTPPSVEPVAFSGPRHFCFHPSLDVLYFSDEQGCSVTGYRLDTAQGTLAEFQTVTTIPEGFNERNTCSQIQVAASGRFLFAPNRGHDSIACFTVDTASGELSSNGIVPSEARPNALCLGPGDRFIYSAGQDSGQMAIFSVDQQSGELSRAGTLPLGNGPGWISVTELPG</sequence>
<dbReference type="PANTHER" id="PTHR30344">
    <property type="entry name" value="6-PHOSPHOGLUCONOLACTONASE-RELATED"/>
    <property type="match status" value="1"/>
</dbReference>
<dbReference type="EMBL" id="CASHTH010001033">
    <property type="protein sequence ID" value="CAI8010406.1"/>
    <property type="molecule type" value="Genomic_DNA"/>
</dbReference>
<evidence type="ECO:0000256" key="1">
    <source>
        <dbReference type="ARBA" id="ARBA00005564"/>
    </source>
</evidence>
<dbReference type="Proteomes" id="UP001174909">
    <property type="component" value="Unassembled WGS sequence"/>
</dbReference>
<comment type="caution">
    <text evidence="2">The sequence shown here is derived from an EMBL/GenBank/DDBJ whole genome shotgun (WGS) entry which is preliminary data.</text>
</comment>
<name>A0AA35WAT3_GEOBA</name>
<comment type="similarity">
    <text evidence="1">Belongs to the cycloisomerase 2 family.</text>
</comment>
<dbReference type="InterPro" id="IPR050282">
    <property type="entry name" value="Cycloisomerase_2"/>
</dbReference>
<dbReference type="AlphaFoldDB" id="A0AA35WAT3"/>
<proteinExistence type="inferred from homology"/>
<evidence type="ECO:0000313" key="3">
    <source>
        <dbReference type="Proteomes" id="UP001174909"/>
    </source>
</evidence>
<evidence type="ECO:0000313" key="2">
    <source>
        <dbReference type="EMBL" id="CAI8010406.1"/>
    </source>
</evidence>
<reference evidence="2" key="1">
    <citation type="submission" date="2023-03" db="EMBL/GenBank/DDBJ databases">
        <authorList>
            <person name="Steffen K."/>
            <person name="Cardenas P."/>
        </authorList>
    </citation>
    <scope>NUCLEOTIDE SEQUENCE</scope>
</reference>
<organism evidence="2 3">
    <name type="scientific">Geodia barretti</name>
    <name type="common">Barrett's horny sponge</name>
    <dbReference type="NCBI Taxonomy" id="519541"/>
    <lineage>
        <taxon>Eukaryota</taxon>
        <taxon>Metazoa</taxon>
        <taxon>Porifera</taxon>
        <taxon>Demospongiae</taxon>
        <taxon>Heteroscleromorpha</taxon>
        <taxon>Tetractinellida</taxon>
        <taxon>Astrophorina</taxon>
        <taxon>Geodiidae</taxon>
        <taxon>Geodia</taxon>
    </lineage>
</organism>
<dbReference type="PANTHER" id="PTHR30344:SF1">
    <property type="entry name" value="6-PHOSPHOGLUCONOLACTONASE"/>
    <property type="match status" value="1"/>
</dbReference>
<accession>A0AA35WAT3</accession>
<dbReference type="GO" id="GO:0005829">
    <property type="term" value="C:cytosol"/>
    <property type="evidence" value="ECO:0007669"/>
    <property type="project" value="TreeGrafter"/>
</dbReference>
<dbReference type="Gene3D" id="2.130.10.10">
    <property type="entry name" value="YVTN repeat-like/Quinoprotein amine dehydrogenase"/>
    <property type="match status" value="1"/>
</dbReference>
<dbReference type="GO" id="GO:0017057">
    <property type="term" value="F:6-phosphogluconolactonase activity"/>
    <property type="evidence" value="ECO:0007669"/>
    <property type="project" value="TreeGrafter"/>
</dbReference>
<dbReference type="InterPro" id="IPR019405">
    <property type="entry name" value="Lactonase_7-beta_prop"/>
</dbReference>